<keyword evidence="1" id="KW-0732">Signal</keyword>
<organism evidence="2 3">
    <name type="scientific">Methylocystis bryophila</name>
    <dbReference type="NCBI Taxonomy" id="655015"/>
    <lineage>
        <taxon>Bacteria</taxon>
        <taxon>Pseudomonadati</taxon>
        <taxon>Pseudomonadota</taxon>
        <taxon>Alphaproteobacteria</taxon>
        <taxon>Hyphomicrobiales</taxon>
        <taxon>Methylocystaceae</taxon>
        <taxon>Methylocystis</taxon>
    </lineage>
</organism>
<protein>
    <submittedName>
        <fullName evidence="2">Uncharacterized protein</fullName>
    </submittedName>
</protein>
<evidence type="ECO:0000313" key="2">
    <source>
        <dbReference type="EMBL" id="ARN81118.1"/>
    </source>
</evidence>
<dbReference type="SUPFAM" id="SSF48452">
    <property type="entry name" value="TPR-like"/>
    <property type="match status" value="1"/>
</dbReference>
<dbReference type="EMBL" id="CP019948">
    <property type="protein sequence ID" value="ARN81118.1"/>
    <property type="molecule type" value="Genomic_DNA"/>
</dbReference>
<dbReference type="STRING" id="655015.B1812_08535"/>
<evidence type="ECO:0000313" key="3">
    <source>
        <dbReference type="Proteomes" id="UP000193978"/>
    </source>
</evidence>
<dbReference type="Gene3D" id="1.25.40.10">
    <property type="entry name" value="Tetratricopeptide repeat domain"/>
    <property type="match status" value="1"/>
</dbReference>
<reference evidence="2 3" key="1">
    <citation type="submission" date="2017-02" db="EMBL/GenBank/DDBJ databases">
        <authorList>
            <person name="Peterson S.W."/>
        </authorList>
    </citation>
    <scope>NUCLEOTIDE SEQUENCE [LARGE SCALE GENOMIC DNA]</scope>
    <source>
        <strain evidence="2 3">S285</strain>
    </source>
</reference>
<feature type="signal peptide" evidence="1">
    <location>
        <begin position="1"/>
        <end position="27"/>
    </location>
</feature>
<dbReference type="OrthoDB" id="9812424at2"/>
<name>A0A1W6MU42_9HYPH</name>
<dbReference type="RefSeq" id="WP_102938070.1">
    <property type="nucleotide sequence ID" value="NZ_AP027149.1"/>
</dbReference>
<dbReference type="AlphaFoldDB" id="A0A1W6MU42"/>
<evidence type="ECO:0000256" key="1">
    <source>
        <dbReference type="SAM" id="SignalP"/>
    </source>
</evidence>
<dbReference type="Proteomes" id="UP000193978">
    <property type="component" value="Chromosome"/>
</dbReference>
<sequence length="232" mass="25641">MSIIRSFSTRARVAALLLCVGGAPAWAAPATSYDPDALKLALSWEKIKFQIDDPAEQIKQIDALAEQADALAAQHPDKSDIVIWDGIITSERASLYNEHGGLTGPIKALQYATRARDTLERMEKKDPKAMDAGAPTSLGVLYYRVPAFPMGFGDKAKARKLLEEAVRNAPNGLDAHYFYADFLQEQGDYAKSAEVLKHALTLPTHPERPIWDKNRRIVIQELLEKVESKAGK</sequence>
<gene>
    <name evidence="2" type="ORF">B1812_08535</name>
</gene>
<feature type="chain" id="PRO_5012868245" evidence="1">
    <location>
        <begin position="28"/>
        <end position="232"/>
    </location>
</feature>
<dbReference type="KEGG" id="mbry:B1812_08535"/>
<keyword evidence="3" id="KW-1185">Reference proteome</keyword>
<accession>A0A1W6MU42</accession>
<proteinExistence type="predicted"/>
<dbReference type="Pfam" id="PF14559">
    <property type="entry name" value="TPR_19"/>
    <property type="match status" value="1"/>
</dbReference>
<dbReference type="InterPro" id="IPR011990">
    <property type="entry name" value="TPR-like_helical_dom_sf"/>
</dbReference>